<evidence type="ECO:0000313" key="2">
    <source>
        <dbReference type="Proteomes" id="UP000748025"/>
    </source>
</evidence>
<evidence type="ECO:0008006" key="3">
    <source>
        <dbReference type="Google" id="ProtNLM"/>
    </source>
</evidence>
<comment type="caution">
    <text evidence="1">The sequence shown here is derived from an EMBL/GenBank/DDBJ whole genome shotgun (WGS) entry which is preliminary data.</text>
</comment>
<evidence type="ECO:0000313" key="1">
    <source>
        <dbReference type="EMBL" id="KAG5998624.1"/>
    </source>
</evidence>
<dbReference type="EMBL" id="SRPW01001840">
    <property type="protein sequence ID" value="KAG5998624.1"/>
    <property type="molecule type" value="Genomic_DNA"/>
</dbReference>
<accession>A0A9P7N7L6</accession>
<dbReference type="OrthoDB" id="4156665at2759"/>
<gene>
    <name evidence="1" type="ORF">E4U43_002386</name>
</gene>
<reference evidence="1" key="1">
    <citation type="journal article" date="2020" name="bioRxiv">
        <title>Whole genome comparisons of ergot fungi reveals the divergence and evolution of species within the genus Claviceps are the result of varying mechanisms driving genome evolution and host range expansion.</title>
        <authorList>
            <person name="Wyka S.A."/>
            <person name="Mondo S.J."/>
            <person name="Liu M."/>
            <person name="Dettman J."/>
            <person name="Nalam V."/>
            <person name="Broders K.D."/>
        </authorList>
    </citation>
    <scope>NUCLEOTIDE SEQUENCE</scope>
    <source>
        <strain evidence="1">CCC 602</strain>
    </source>
</reference>
<protein>
    <recommendedName>
        <fullName evidence="3">Beta-xylosidase</fullName>
    </recommendedName>
</protein>
<dbReference type="AlphaFoldDB" id="A0A9P7N7L6"/>
<keyword evidence="2" id="KW-1185">Reference proteome</keyword>
<name>A0A9P7N7L6_9HYPO</name>
<organism evidence="1 2">
    <name type="scientific">Claviceps pusilla</name>
    <dbReference type="NCBI Taxonomy" id="123648"/>
    <lineage>
        <taxon>Eukaryota</taxon>
        <taxon>Fungi</taxon>
        <taxon>Dikarya</taxon>
        <taxon>Ascomycota</taxon>
        <taxon>Pezizomycotina</taxon>
        <taxon>Sordariomycetes</taxon>
        <taxon>Hypocreomycetidae</taxon>
        <taxon>Hypocreales</taxon>
        <taxon>Clavicipitaceae</taxon>
        <taxon>Claviceps</taxon>
    </lineage>
</organism>
<sequence length="153" mass="17750">MLHRELAPSQQTSCETFIQRRLKRNPGLAYKLHQMALPLSPLVQLTTGAVHPDFPRTVLQFWLLTDAQLEGLAQFYHQKTPSPWTSQYPCPIVWLSDASLEEKRRRMGKFIGLRGCDTPSWLKSEDEIAAEARLASMVAHQEDVWRRRKLNPW</sequence>
<proteinExistence type="predicted"/>
<dbReference type="Proteomes" id="UP000748025">
    <property type="component" value="Unassembled WGS sequence"/>
</dbReference>